<keyword evidence="2" id="KW-1185">Reference proteome</keyword>
<dbReference type="Proteomes" id="UP000515161">
    <property type="component" value="Unplaced"/>
</dbReference>
<sequence>MRAMPQHIPAPPAAILLWAQFLIGIMPIAQIVGAMYHSPGQLYIPIYVWAMVAVSLLLAVVSVLPCFARFRNHVTWKCLVSPLFFCWFIVGNVWMASIRNPDYKALSSMDTYWNNTLDLFASWTTKLFCILLVCNLFCLLIFS</sequence>
<dbReference type="GeneID" id="117552748"/>
<evidence type="ECO:0000256" key="1">
    <source>
        <dbReference type="SAM" id="Phobius"/>
    </source>
</evidence>
<dbReference type="RefSeq" id="XP_034082246.1">
    <property type="nucleotide sequence ID" value="XM_034226355.1"/>
</dbReference>
<dbReference type="RefSeq" id="XP_034082247.1">
    <property type="nucleotide sequence ID" value="XM_034226356.1"/>
</dbReference>
<evidence type="ECO:0000313" key="4">
    <source>
        <dbReference type="RefSeq" id="XP_034082247.1"/>
    </source>
</evidence>
<feature type="transmembrane region" description="Helical" evidence="1">
    <location>
        <begin position="119"/>
        <end position="142"/>
    </location>
</feature>
<protein>
    <submittedName>
        <fullName evidence="3 4">Uncharacterized protein LOC117552748 isoform X3</fullName>
    </submittedName>
</protein>
<organism evidence="2 4">
    <name type="scientific">Gymnodraco acuticeps</name>
    <name type="common">Antarctic dragonfish</name>
    <dbReference type="NCBI Taxonomy" id="8218"/>
    <lineage>
        <taxon>Eukaryota</taxon>
        <taxon>Metazoa</taxon>
        <taxon>Chordata</taxon>
        <taxon>Craniata</taxon>
        <taxon>Vertebrata</taxon>
        <taxon>Euteleostomi</taxon>
        <taxon>Actinopterygii</taxon>
        <taxon>Neopterygii</taxon>
        <taxon>Teleostei</taxon>
        <taxon>Neoteleostei</taxon>
        <taxon>Acanthomorphata</taxon>
        <taxon>Eupercaria</taxon>
        <taxon>Perciformes</taxon>
        <taxon>Notothenioidei</taxon>
        <taxon>Bathydraconidae</taxon>
        <taxon>Gymnodraco</taxon>
    </lineage>
</organism>
<accession>A0A6P8W3P5</accession>
<proteinExistence type="predicted"/>
<keyword evidence="1" id="KW-1133">Transmembrane helix</keyword>
<feature type="transmembrane region" description="Helical" evidence="1">
    <location>
        <begin position="12"/>
        <end position="36"/>
    </location>
</feature>
<gene>
    <name evidence="3 4" type="primary">LOC117552748</name>
</gene>
<evidence type="ECO:0000313" key="3">
    <source>
        <dbReference type="RefSeq" id="XP_034082246.1"/>
    </source>
</evidence>
<feature type="transmembrane region" description="Helical" evidence="1">
    <location>
        <begin position="42"/>
        <end position="67"/>
    </location>
</feature>
<keyword evidence="1" id="KW-0812">Transmembrane</keyword>
<evidence type="ECO:0000313" key="2">
    <source>
        <dbReference type="Proteomes" id="UP000515161"/>
    </source>
</evidence>
<reference evidence="3 4" key="1">
    <citation type="submission" date="2025-04" db="UniProtKB">
        <authorList>
            <consortium name="RefSeq"/>
        </authorList>
    </citation>
    <scope>IDENTIFICATION</scope>
</reference>
<dbReference type="AlphaFoldDB" id="A0A6P8W3P5"/>
<keyword evidence="1" id="KW-0472">Membrane</keyword>
<feature type="transmembrane region" description="Helical" evidence="1">
    <location>
        <begin position="79"/>
        <end position="99"/>
    </location>
</feature>
<name>A0A6P8W3P5_GYMAC</name>